<dbReference type="PANTHER" id="PTHR41291:SF1">
    <property type="entry name" value="DNA ALKYLATION REPAIR PROTEIN"/>
    <property type="match status" value="1"/>
</dbReference>
<evidence type="ECO:0000313" key="1">
    <source>
        <dbReference type="EMBL" id="KPQ44432.1"/>
    </source>
</evidence>
<dbReference type="PANTHER" id="PTHR41291">
    <property type="entry name" value="DNA ALKYLATION REPAIR PROTEIN"/>
    <property type="match status" value="1"/>
</dbReference>
<dbReference type="EMBL" id="LKCM01000093">
    <property type="protein sequence ID" value="KPQ44432.1"/>
    <property type="molecule type" value="Genomic_DNA"/>
</dbReference>
<dbReference type="CDD" id="cd06561">
    <property type="entry name" value="AlkD_like"/>
    <property type="match status" value="1"/>
</dbReference>
<protein>
    <submittedName>
        <fullName evidence="1">DNA alkylation repair enzyme</fullName>
    </submittedName>
</protein>
<evidence type="ECO:0000313" key="2">
    <source>
        <dbReference type="Proteomes" id="UP000050360"/>
    </source>
</evidence>
<organism evidence="1 2">
    <name type="scientific">Candidatus Methanoperedens nitratireducens</name>
    <dbReference type="NCBI Taxonomy" id="1392998"/>
    <lineage>
        <taxon>Archaea</taxon>
        <taxon>Methanobacteriati</taxon>
        <taxon>Methanobacteriota</taxon>
        <taxon>Stenosarchaea group</taxon>
        <taxon>Methanomicrobia</taxon>
        <taxon>Methanosarcinales</taxon>
        <taxon>ANME-2 cluster</taxon>
        <taxon>Candidatus Methanoperedentaceae</taxon>
        <taxon>Candidatus Methanoperedens</taxon>
    </lineage>
</organism>
<name>A0A0P8AIM5_9EURY</name>
<reference evidence="1 2" key="1">
    <citation type="submission" date="2015-09" db="EMBL/GenBank/DDBJ databases">
        <title>A metagenomics-based metabolic model of nitrate-dependent anaerobic oxidation of methane by Methanoperedens-like archaea.</title>
        <authorList>
            <person name="Arshad A."/>
            <person name="Speth D.R."/>
            <person name="De Graaf R.M."/>
            <person name="Op Den Camp H.J."/>
            <person name="Jetten M.S."/>
            <person name="Welte C.U."/>
        </authorList>
    </citation>
    <scope>NUCLEOTIDE SEQUENCE [LARGE SCALE GENOMIC DNA]</scope>
</reference>
<dbReference type="AlphaFoldDB" id="A0A0P8AIM5"/>
<comment type="caution">
    <text evidence="1">The sequence shown here is derived from an EMBL/GenBank/DDBJ whole genome shotgun (WGS) entry which is preliminary data.</text>
</comment>
<dbReference type="Gene3D" id="1.25.10.90">
    <property type="match status" value="1"/>
</dbReference>
<dbReference type="InterPro" id="IPR014825">
    <property type="entry name" value="DNA_alkylation"/>
</dbReference>
<sequence>MQYEEILNRLKSLSNPEAVAGMARFGINPINTCGVSIPTLRKIARETGKDHTLAQELWSSGIHEARILASLIDVPEKVNEEQMEKWVVDFDSWDVCDQCCSNLFDKTSLAYQKAIEWSNRKEEFVKRAGFVMMATIAVHDKMAADKEFLKFLPRIKKESVDNRNFVRKAVNWALRQIGKRNLNLNGIAIKTAKEILEIDSKTAKWVASNALAELTNEKVQKRLRGRAEQ</sequence>
<gene>
    <name evidence="1" type="ORF">MPEBLZ_00994</name>
</gene>
<dbReference type="Pfam" id="PF08713">
    <property type="entry name" value="DNA_alkylation"/>
    <property type="match status" value="1"/>
</dbReference>
<dbReference type="SUPFAM" id="SSF48371">
    <property type="entry name" value="ARM repeat"/>
    <property type="match status" value="1"/>
</dbReference>
<proteinExistence type="predicted"/>
<dbReference type="Proteomes" id="UP000050360">
    <property type="component" value="Unassembled WGS sequence"/>
</dbReference>
<accession>A0A0P8AIM5</accession>
<feature type="non-terminal residue" evidence="1">
    <location>
        <position position="229"/>
    </location>
</feature>
<dbReference type="InterPro" id="IPR016024">
    <property type="entry name" value="ARM-type_fold"/>
</dbReference>